<gene>
    <name evidence="6" type="ORF">J2792_002961</name>
</gene>
<evidence type="ECO:0000313" key="7">
    <source>
        <dbReference type="Proteomes" id="UP001184150"/>
    </source>
</evidence>
<sequence length="298" mass="32918">MDFDERELKAFLAVAECGSLGRASRQANLTQPALSRLIHRMEERLQQPLFDRTTRGMVLTDPGVLLQRHARHLLADMHTLRDELAAFRGLRRGVVRIGATAAVMRTLVATHAGQMLADNPDLAFEAIEDVDSGLVRALEQRQIDLAITSGRVEQDAADAQCLGRCDHADMFAVFCAADNPIAASPDLGSVFAHGWVMPEAGLTPRIRFETLAAQLGHQARVVARTSSVETMIAIAGASQLLCWLPVPLLEPYVASGRLRQLSVPALETWRQFWVYRRRAGVLPDAAQRFLRYLPIVPL</sequence>
<dbReference type="PRINTS" id="PR00039">
    <property type="entry name" value="HTHLYSR"/>
</dbReference>
<dbReference type="InterPro" id="IPR000847">
    <property type="entry name" value="LysR_HTH_N"/>
</dbReference>
<dbReference type="PANTHER" id="PTHR30126">
    <property type="entry name" value="HTH-TYPE TRANSCRIPTIONAL REGULATOR"/>
    <property type="match status" value="1"/>
</dbReference>
<dbReference type="RefSeq" id="WP_179563110.1">
    <property type="nucleotide sequence ID" value="NZ_JAVDRD010000007.1"/>
</dbReference>
<dbReference type="PANTHER" id="PTHR30126:SF97">
    <property type="entry name" value="HTH-TYPE TRANSCRIPTIONAL REGULATOR ABGR"/>
    <property type="match status" value="1"/>
</dbReference>
<evidence type="ECO:0000259" key="5">
    <source>
        <dbReference type="PROSITE" id="PS50931"/>
    </source>
</evidence>
<dbReference type="EMBL" id="JAVDRD010000007">
    <property type="protein sequence ID" value="MDR6512078.1"/>
    <property type="molecule type" value="Genomic_DNA"/>
</dbReference>
<comment type="similarity">
    <text evidence="1">Belongs to the LysR transcriptional regulatory family.</text>
</comment>
<dbReference type="GO" id="GO:0003677">
    <property type="term" value="F:DNA binding"/>
    <property type="evidence" value="ECO:0007669"/>
    <property type="project" value="UniProtKB-KW"/>
</dbReference>
<dbReference type="CDD" id="cd05466">
    <property type="entry name" value="PBP2_LTTR_substrate"/>
    <property type="match status" value="1"/>
</dbReference>
<organism evidence="6 7">
    <name type="scientific">Novosphingobium capsulatum</name>
    <dbReference type="NCBI Taxonomy" id="13688"/>
    <lineage>
        <taxon>Bacteria</taxon>
        <taxon>Pseudomonadati</taxon>
        <taxon>Pseudomonadota</taxon>
        <taxon>Alphaproteobacteria</taxon>
        <taxon>Sphingomonadales</taxon>
        <taxon>Sphingomonadaceae</taxon>
        <taxon>Novosphingobium</taxon>
    </lineage>
</organism>
<dbReference type="PROSITE" id="PS50931">
    <property type="entry name" value="HTH_LYSR"/>
    <property type="match status" value="1"/>
</dbReference>
<keyword evidence="4" id="KW-0804">Transcription</keyword>
<dbReference type="Pfam" id="PF00126">
    <property type="entry name" value="HTH_1"/>
    <property type="match status" value="1"/>
</dbReference>
<dbReference type="InterPro" id="IPR036388">
    <property type="entry name" value="WH-like_DNA-bd_sf"/>
</dbReference>
<dbReference type="InterPro" id="IPR005119">
    <property type="entry name" value="LysR_subst-bd"/>
</dbReference>
<dbReference type="InterPro" id="IPR036390">
    <property type="entry name" value="WH_DNA-bd_sf"/>
</dbReference>
<dbReference type="Pfam" id="PF03466">
    <property type="entry name" value="LysR_substrate"/>
    <property type="match status" value="1"/>
</dbReference>
<dbReference type="SUPFAM" id="SSF46785">
    <property type="entry name" value="Winged helix' DNA-binding domain"/>
    <property type="match status" value="1"/>
</dbReference>
<keyword evidence="7" id="KW-1185">Reference proteome</keyword>
<evidence type="ECO:0000256" key="2">
    <source>
        <dbReference type="ARBA" id="ARBA00023015"/>
    </source>
</evidence>
<protein>
    <submittedName>
        <fullName evidence="6">DNA-binding transcriptional LysR family regulator</fullName>
    </submittedName>
</protein>
<evidence type="ECO:0000256" key="4">
    <source>
        <dbReference type="ARBA" id="ARBA00023163"/>
    </source>
</evidence>
<evidence type="ECO:0000256" key="1">
    <source>
        <dbReference type="ARBA" id="ARBA00009437"/>
    </source>
</evidence>
<evidence type="ECO:0000313" key="6">
    <source>
        <dbReference type="EMBL" id="MDR6512078.1"/>
    </source>
</evidence>
<dbReference type="Gene3D" id="1.10.10.10">
    <property type="entry name" value="Winged helix-like DNA-binding domain superfamily/Winged helix DNA-binding domain"/>
    <property type="match status" value="1"/>
</dbReference>
<dbReference type="Gene3D" id="3.40.190.290">
    <property type="match status" value="1"/>
</dbReference>
<dbReference type="Proteomes" id="UP001184150">
    <property type="component" value="Unassembled WGS sequence"/>
</dbReference>
<evidence type="ECO:0000256" key="3">
    <source>
        <dbReference type="ARBA" id="ARBA00023125"/>
    </source>
</evidence>
<dbReference type="SUPFAM" id="SSF53850">
    <property type="entry name" value="Periplasmic binding protein-like II"/>
    <property type="match status" value="1"/>
</dbReference>
<comment type="caution">
    <text evidence="6">The sequence shown here is derived from an EMBL/GenBank/DDBJ whole genome shotgun (WGS) entry which is preliminary data.</text>
</comment>
<keyword evidence="2" id="KW-0805">Transcription regulation</keyword>
<reference evidence="6 7" key="1">
    <citation type="submission" date="2023-07" db="EMBL/GenBank/DDBJ databases">
        <title>Sorghum-associated microbial communities from plants grown in Nebraska, USA.</title>
        <authorList>
            <person name="Schachtman D."/>
        </authorList>
    </citation>
    <scope>NUCLEOTIDE SEQUENCE [LARGE SCALE GENOMIC DNA]</scope>
    <source>
        <strain evidence="6 7">DS1027</strain>
    </source>
</reference>
<name>A0ABU1MP06_9SPHN</name>
<keyword evidence="3 6" id="KW-0238">DNA-binding</keyword>
<accession>A0ABU1MP06</accession>
<feature type="domain" description="HTH lysR-type" evidence="5">
    <location>
        <begin position="1"/>
        <end position="60"/>
    </location>
</feature>
<proteinExistence type="inferred from homology"/>